<dbReference type="EMBL" id="CCKQ01005162">
    <property type="protein sequence ID" value="CDW76316.1"/>
    <property type="molecule type" value="Genomic_DNA"/>
</dbReference>
<reference evidence="2 3" key="1">
    <citation type="submission" date="2014-06" db="EMBL/GenBank/DDBJ databases">
        <authorList>
            <person name="Swart Estienne"/>
        </authorList>
    </citation>
    <scope>NUCLEOTIDE SEQUENCE [LARGE SCALE GENOMIC DNA]</scope>
    <source>
        <strain evidence="2 3">130c</strain>
    </source>
</reference>
<dbReference type="Proteomes" id="UP000039865">
    <property type="component" value="Unassembled WGS sequence"/>
</dbReference>
<evidence type="ECO:0000256" key="1">
    <source>
        <dbReference type="SAM" id="MobiDB-lite"/>
    </source>
</evidence>
<accession>A0A078A281</accession>
<feature type="compositionally biased region" description="Polar residues" evidence="1">
    <location>
        <begin position="185"/>
        <end position="204"/>
    </location>
</feature>
<keyword evidence="3" id="KW-1185">Reference proteome</keyword>
<feature type="region of interest" description="Disordered" evidence="1">
    <location>
        <begin position="185"/>
        <end position="207"/>
    </location>
</feature>
<protein>
    <submittedName>
        <fullName evidence="2">Uncharacterized protein</fullName>
    </submittedName>
</protein>
<sequence length="568" mass="64609">MQTRRKTKDTNNDDSNYVPRQLNQKIGKVTDSNSKGATKDEILNDLQQIRGNASNISNDREQECKSEEKIFNGSAKQWNKVKKPMIKVNPSQRIGQQSLFDDESEEALTKLFDFVKHLHELDDDEILTQSEEKDTQMVDYPKNGNHHNFSNQDQMVSDRLSYNPNQKQSNFGNDGAFVGINQQNSASKEVSQLPQSTPSNQQKPQEYPDQNLLNILTGDYMQEQSYMQLIKQLIDSNDPLAQVYLQQLAQLEEVKSKKHLDQSMNPALAGQQLTPADLQLIQANIQQIQAQTGQQIDIQQYLALNGLFINEQGQIIQAAPSQLVSLKDEQQLQQLFLQQMQAKALGLNGPELDIQTLQIIEQLNQLSSQDPNTLKPEQKLQYQYLTEHLQLQLQQQAQLQAYPYGINPALQGFDPNYNMALLQQQLLQQAGMLPQHYPLGLDTLNRNAFQYNSLADVIECTQLTRPQKRGLTHSKIAYYIYNRSMIQQQLQQHQQQVAQAAQAAQLQPTLTQQDHQQLLQQAYQQYHSQMQLPLGMSQYINAATVGGLAGVGGIPFQESNIEQILQQQ</sequence>
<proteinExistence type="predicted"/>
<evidence type="ECO:0000313" key="3">
    <source>
        <dbReference type="Proteomes" id="UP000039865"/>
    </source>
</evidence>
<organism evidence="2 3">
    <name type="scientific">Stylonychia lemnae</name>
    <name type="common">Ciliate</name>
    <dbReference type="NCBI Taxonomy" id="5949"/>
    <lineage>
        <taxon>Eukaryota</taxon>
        <taxon>Sar</taxon>
        <taxon>Alveolata</taxon>
        <taxon>Ciliophora</taxon>
        <taxon>Intramacronucleata</taxon>
        <taxon>Spirotrichea</taxon>
        <taxon>Stichotrichia</taxon>
        <taxon>Sporadotrichida</taxon>
        <taxon>Oxytrichidae</taxon>
        <taxon>Stylonychinae</taxon>
        <taxon>Stylonychia</taxon>
    </lineage>
</organism>
<evidence type="ECO:0000313" key="2">
    <source>
        <dbReference type="EMBL" id="CDW76316.1"/>
    </source>
</evidence>
<dbReference type="AlphaFoldDB" id="A0A078A281"/>
<dbReference type="InParanoid" id="A0A078A281"/>
<feature type="region of interest" description="Disordered" evidence="1">
    <location>
        <begin position="1"/>
        <end position="39"/>
    </location>
</feature>
<name>A0A078A281_STYLE</name>
<gene>
    <name evidence="2" type="primary">Contig2659.g2850</name>
    <name evidence="2" type="ORF">STYLEM_5316</name>
</gene>